<dbReference type="EMBL" id="JARSBN010000001">
    <property type="protein sequence ID" value="MDG4714863.1"/>
    <property type="molecule type" value="Genomic_DNA"/>
</dbReference>
<dbReference type="Gene3D" id="3.60.21.10">
    <property type="match status" value="1"/>
</dbReference>
<dbReference type="InterPro" id="IPR050126">
    <property type="entry name" value="Ap4A_hydrolase"/>
</dbReference>
<dbReference type="InterPro" id="IPR006186">
    <property type="entry name" value="Ser/Thr-sp_prot-phosphatase"/>
</dbReference>
<dbReference type="SUPFAM" id="SSF56300">
    <property type="entry name" value="Metallo-dependent phosphatases"/>
    <property type="match status" value="1"/>
</dbReference>
<dbReference type="EC" id="3.1.-.-" evidence="2"/>
<dbReference type="CDD" id="cd00144">
    <property type="entry name" value="MPP_PPP_family"/>
    <property type="match status" value="1"/>
</dbReference>
<reference evidence="2 3" key="1">
    <citation type="submission" date="2023-03" db="EMBL/GenBank/DDBJ databases">
        <title>Strain YYF002 represents a novel species in the genus Winogradskyella isolated from seawater.</title>
        <authorList>
            <person name="Fu Z.-Y."/>
        </authorList>
    </citation>
    <scope>NUCLEOTIDE SEQUENCE [LARGE SCALE GENOMIC DNA]</scope>
    <source>
        <strain evidence="2 3">YYF002</strain>
    </source>
</reference>
<protein>
    <submittedName>
        <fullName evidence="2">Metallophosphoesterase family protein</fullName>
        <ecNumber evidence="2">3.1.-.-</ecNumber>
    </submittedName>
</protein>
<dbReference type="InterPro" id="IPR004843">
    <property type="entry name" value="Calcineurin-like_PHP"/>
</dbReference>
<evidence type="ECO:0000313" key="2">
    <source>
        <dbReference type="EMBL" id="MDG4714863.1"/>
    </source>
</evidence>
<dbReference type="GO" id="GO:0016787">
    <property type="term" value="F:hydrolase activity"/>
    <property type="evidence" value="ECO:0007669"/>
    <property type="project" value="UniProtKB-KW"/>
</dbReference>
<evidence type="ECO:0000259" key="1">
    <source>
        <dbReference type="Pfam" id="PF00149"/>
    </source>
</evidence>
<dbReference type="InterPro" id="IPR029052">
    <property type="entry name" value="Metallo-depent_PP-like"/>
</dbReference>
<dbReference type="Proteomes" id="UP001529085">
    <property type="component" value="Unassembled WGS sequence"/>
</dbReference>
<keyword evidence="2" id="KW-0378">Hydrolase</keyword>
<comment type="caution">
    <text evidence="2">The sequence shown here is derived from an EMBL/GenBank/DDBJ whole genome shotgun (WGS) entry which is preliminary data.</text>
</comment>
<feature type="domain" description="Calcineurin-like phosphoesterase" evidence="1">
    <location>
        <begin position="1"/>
        <end position="193"/>
    </location>
</feature>
<organism evidence="2 3">
    <name type="scientific">Winogradskyella marincola</name>
    <dbReference type="NCBI Taxonomy" id="3037795"/>
    <lineage>
        <taxon>Bacteria</taxon>
        <taxon>Pseudomonadati</taxon>
        <taxon>Bacteroidota</taxon>
        <taxon>Flavobacteriia</taxon>
        <taxon>Flavobacteriales</taxon>
        <taxon>Flavobacteriaceae</taxon>
        <taxon>Winogradskyella</taxon>
    </lineage>
</organism>
<evidence type="ECO:0000313" key="3">
    <source>
        <dbReference type="Proteomes" id="UP001529085"/>
    </source>
</evidence>
<dbReference type="Pfam" id="PF00149">
    <property type="entry name" value="Metallophos"/>
    <property type="match status" value="1"/>
</dbReference>
<dbReference type="RefSeq" id="WP_278004323.1">
    <property type="nucleotide sequence ID" value="NZ_JARSBN010000001.1"/>
</dbReference>
<keyword evidence="3" id="KW-1185">Reference proteome</keyword>
<accession>A0ABT6FYJ5</accession>
<proteinExistence type="predicted"/>
<gene>
    <name evidence="2" type="ORF">P7122_03190</name>
</gene>
<sequence>MRTLAVGDIHGGFKGLKQVLKRAEVTTKDHLIFLGDYVDGWSQSAQVIDYLIELSSYNKCIFIKGNHDVWCEQWLAEGSVNDVWYVHGGKETMESYEGFSKTQKQAHLDFFEAMPLYHIDDENRLFLHAGFTSMHGVRKEIHREAFYYDRTLWEMALTMDKRIQQNSDLFPNRLKHYKEIYIGHTPTTRFNKYEPMQAANVWNIDTGAAFTGRLSVIDIDTKEVFQSDTLMHLYPEELGRNK</sequence>
<dbReference type="PRINTS" id="PR00114">
    <property type="entry name" value="STPHPHTASE"/>
</dbReference>
<dbReference type="PANTHER" id="PTHR42850">
    <property type="entry name" value="METALLOPHOSPHOESTERASE"/>
    <property type="match status" value="1"/>
</dbReference>
<dbReference type="PANTHER" id="PTHR42850:SF4">
    <property type="entry name" value="ZINC-DEPENDENT ENDOPOLYPHOSPHATASE"/>
    <property type="match status" value="1"/>
</dbReference>
<name>A0ABT6FYJ5_9FLAO</name>